<evidence type="ECO:0000313" key="2">
    <source>
        <dbReference type="Proteomes" id="UP001221142"/>
    </source>
</evidence>
<evidence type="ECO:0000313" key="1">
    <source>
        <dbReference type="EMBL" id="KAJ7636339.1"/>
    </source>
</evidence>
<sequence>MPAFTKTVSSLTKPMLIAAANAFQLDATGTATEIRARVKSYMEDHKAEIMASPDHAPLFSRKEREDWANREPTPSSWNGIPGSVAGSVHGSMQGDEDRISTFSGSFLRVTPGPGVPAPNPTANGFTEHELRIRHLQNLDPATLERVFDTVYAPGVCSYHLCLPRKATTLPTVRSFPCHSSSINRGGNSHSVRAFSTHDIWASNFITYLYL</sequence>
<comment type="caution">
    <text evidence="1">The sequence shown here is derived from an EMBL/GenBank/DDBJ whole genome shotgun (WGS) entry which is preliminary data.</text>
</comment>
<accession>A0AAD7C2S1</accession>
<reference evidence="1" key="1">
    <citation type="submission" date="2023-03" db="EMBL/GenBank/DDBJ databases">
        <title>Massive genome expansion in bonnet fungi (Mycena s.s.) driven by repeated elements and novel gene families across ecological guilds.</title>
        <authorList>
            <consortium name="Lawrence Berkeley National Laboratory"/>
            <person name="Harder C.B."/>
            <person name="Miyauchi S."/>
            <person name="Viragh M."/>
            <person name="Kuo A."/>
            <person name="Thoen E."/>
            <person name="Andreopoulos B."/>
            <person name="Lu D."/>
            <person name="Skrede I."/>
            <person name="Drula E."/>
            <person name="Henrissat B."/>
            <person name="Morin E."/>
            <person name="Kohler A."/>
            <person name="Barry K."/>
            <person name="LaButti K."/>
            <person name="Morin E."/>
            <person name="Salamov A."/>
            <person name="Lipzen A."/>
            <person name="Mereny Z."/>
            <person name="Hegedus B."/>
            <person name="Baldrian P."/>
            <person name="Stursova M."/>
            <person name="Weitz H."/>
            <person name="Taylor A."/>
            <person name="Grigoriev I.V."/>
            <person name="Nagy L.G."/>
            <person name="Martin F."/>
            <person name="Kauserud H."/>
        </authorList>
    </citation>
    <scope>NUCLEOTIDE SEQUENCE</scope>
    <source>
        <strain evidence="1">9284</strain>
    </source>
</reference>
<dbReference type="EMBL" id="JARKIF010000006">
    <property type="protein sequence ID" value="KAJ7636339.1"/>
    <property type="molecule type" value="Genomic_DNA"/>
</dbReference>
<gene>
    <name evidence="1" type="ORF">FB45DRAFT_906408</name>
</gene>
<name>A0AAD7C2S1_9AGAR</name>
<keyword evidence="2" id="KW-1185">Reference proteome</keyword>
<proteinExistence type="predicted"/>
<organism evidence="1 2">
    <name type="scientific">Roridomyces roridus</name>
    <dbReference type="NCBI Taxonomy" id="1738132"/>
    <lineage>
        <taxon>Eukaryota</taxon>
        <taxon>Fungi</taxon>
        <taxon>Dikarya</taxon>
        <taxon>Basidiomycota</taxon>
        <taxon>Agaricomycotina</taxon>
        <taxon>Agaricomycetes</taxon>
        <taxon>Agaricomycetidae</taxon>
        <taxon>Agaricales</taxon>
        <taxon>Marasmiineae</taxon>
        <taxon>Mycenaceae</taxon>
        <taxon>Roridomyces</taxon>
    </lineage>
</organism>
<protein>
    <submittedName>
        <fullName evidence="1">Uncharacterized protein</fullName>
    </submittedName>
</protein>
<dbReference type="Proteomes" id="UP001221142">
    <property type="component" value="Unassembled WGS sequence"/>
</dbReference>
<dbReference type="AlphaFoldDB" id="A0AAD7C2S1"/>